<proteinExistence type="predicted"/>
<dbReference type="InterPro" id="IPR023214">
    <property type="entry name" value="HAD_sf"/>
</dbReference>
<evidence type="ECO:0000313" key="3">
    <source>
        <dbReference type="Proteomes" id="UP000248764"/>
    </source>
</evidence>
<dbReference type="Proteomes" id="UP000248764">
    <property type="component" value="Unassembled WGS sequence"/>
</dbReference>
<sequence>MDRGAAGEPPAARRLGARAEGAAPVPRRTRAAGTGRGVTPAGEWRPALVALDVDGTIVTYAEFHRPPRAVVVDAVRRAHDAGAHIVVATGRSMHSTLPLLDQLGLKDGYAVCSNGAVVVDVESRAPVDIETFDITDTVRYFTTRIPDAVLAVEELGRGYRVTGEFPAGDLDGTVTVVPHEALVAQPVTRLVVRWPDGDRDRLREIAHASGLPSVDYAIGYTAWLDIMPVGVSKASGLSKVAGKLGLQGADALAVGDGHNDVEMLRWAGVGVAMGQAPDDVKAVADAVCADVESDGLATVLDGYFA</sequence>
<name>A0A2W2CMK2_9ACTN</name>
<dbReference type="GO" id="GO:0000287">
    <property type="term" value="F:magnesium ion binding"/>
    <property type="evidence" value="ECO:0007669"/>
    <property type="project" value="TreeGrafter"/>
</dbReference>
<keyword evidence="3" id="KW-1185">Reference proteome</keyword>
<comment type="caution">
    <text evidence="2">The sequence shown here is derived from an EMBL/GenBank/DDBJ whole genome shotgun (WGS) entry which is preliminary data.</text>
</comment>
<accession>A0A2W2CMK2</accession>
<dbReference type="Pfam" id="PF08282">
    <property type="entry name" value="Hydrolase_3"/>
    <property type="match status" value="2"/>
</dbReference>
<dbReference type="GO" id="GO:0005829">
    <property type="term" value="C:cytosol"/>
    <property type="evidence" value="ECO:0007669"/>
    <property type="project" value="TreeGrafter"/>
</dbReference>
<dbReference type="Gene3D" id="3.30.1240.10">
    <property type="match status" value="1"/>
</dbReference>
<evidence type="ECO:0000256" key="1">
    <source>
        <dbReference type="SAM" id="MobiDB-lite"/>
    </source>
</evidence>
<feature type="region of interest" description="Disordered" evidence="1">
    <location>
        <begin position="1"/>
        <end position="39"/>
    </location>
</feature>
<dbReference type="GO" id="GO:0016791">
    <property type="term" value="F:phosphatase activity"/>
    <property type="evidence" value="ECO:0007669"/>
    <property type="project" value="TreeGrafter"/>
</dbReference>
<organism evidence="2 3">
    <name type="scientific">Jiangella anatolica</name>
    <dbReference type="NCBI Taxonomy" id="2670374"/>
    <lineage>
        <taxon>Bacteria</taxon>
        <taxon>Bacillati</taxon>
        <taxon>Actinomycetota</taxon>
        <taxon>Actinomycetes</taxon>
        <taxon>Jiangellales</taxon>
        <taxon>Jiangellaceae</taxon>
        <taxon>Jiangella</taxon>
    </lineage>
</organism>
<evidence type="ECO:0000313" key="2">
    <source>
        <dbReference type="EMBL" id="PZF86436.1"/>
    </source>
</evidence>
<protein>
    <recommendedName>
        <fullName evidence="4">HAD family hydrolase</fullName>
    </recommendedName>
</protein>
<dbReference type="InterPro" id="IPR036412">
    <property type="entry name" value="HAD-like_sf"/>
</dbReference>
<dbReference type="SUPFAM" id="SSF56784">
    <property type="entry name" value="HAD-like"/>
    <property type="match status" value="1"/>
</dbReference>
<dbReference type="AlphaFoldDB" id="A0A2W2CMK2"/>
<dbReference type="PROSITE" id="PS01229">
    <property type="entry name" value="COF_2"/>
    <property type="match status" value="1"/>
</dbReference>
<dbReference type="PANTHER" id="PTHR10000:SF8">
    <property type="entry name" value="HAD SUPERFAMILY HYDROLASE-LIKE, TYPE 3"/>
    <property type="match status" value="1"/>
</dbReference>
<dbReference type="EMBL" id="POTW01000002">
    <property type="protein sequence ID" value="PZF86436.1"/>
    <property type="molecule type" value="Genomic_DNA"/>
</dbReference>
<gene>
    <name evidence="2" type="ORF">C1I92_01090</name>
</gene>
<dbReference type="Gene3D" id="3.40.50.1000">
    <property type="entry name" value="HAD superfamily/HAD-like"/>
    <property type="match status" value="1"/>
</dbReference>
<evidence type="ECO:0008006" key="4">
    <source>
        <dbReference type="Google" id="ProtNLM"/>
    </source>
</evidence>
<reference evidence="2 3" key="1">
    <citation type="submission" date="2018-01" db="EMBL/GenBank/DDBJ databases">
        <title>Draft genome sequence of Jiangella sp. GTF31.</title>
        <authorList>
            <person name="Sahin N."/>
            <person name="Ay H."/>
            <person name="Saygin H."/>
        </authorList>
    </citation>
    <scope>NUCLEOTIDE SEQUENCE [LARGE SCALE GENOMIC DNA]</scope>
    <source>
        <strain evidence="2 3">GTF31</strain>
    </source>
</reference>
<dbReference type="PANTHER" id="PTHR10000">
    <property type="entry name" value="PHOSPHOSERINE PHOSPHATASE"/>
    <property type="match status" value="1"/>
</dbReference>